<keyword evidence="2" id="KW-1185">Reference proteome</keyword>
<reference evidence="1" key="1">
    <citation type="journal article" date="2020" name="Stud. Mycol.">
        <title>101 Dothideomycetes genomes: a test case for predicting lifestyles and emergence of pathogens.</title>
        <authorList>
            <person name="Haridas S."/>
            <person name="Albert R."/>
            <person name="Binder M."/>
            <person name="Bloem J."/>
            <person name="Labutti K."/>
            <person name="Salamov A."/>
            <person name="Andreopoulos B."/>
            <person name="Baker S."/>
            <person name="Barry K."/>
            <person name="Bills G."/>
            <person name="Bluhm B."/>
            <person name="Cannon C."/>
            <person name="Castanera R."/>
            <person name="Culley D."/>
            <person name="Daum C."/>
            <person name="Ezra D."/>
            <person name="Gonzalez J."/>
            <person name="Henrissat B."/>
            <person name="Kuo A."/>
            <person name="Liang C."/>
            <person name="Lipzen A."/>
            <person name="Lutzoni F."/>
            <person name="Magnuson J."/>
            <person name="Mondo S."/>
            <person name="Nolan M."/>
            <person name="Ohm R."/>
            <person name="Pangilinan J."/>
            <person name="Park H.-J."/>
            <person name="Ramirez L."/>
            <person name="Alfaro M."/>
            <person name="Sun H."/>
            <person name="Tritt A."/>
            <person name="Yoshinaga Y."/>
            <person name="Zwiers L.-H."/>
            <person name="Turgeon B."/>
            <person name="Goodwin S."/>
            <person name="Spatafora J."/>
            <person name="Crous P."/>
            <person name="Grigoriev I."/>
        </authorList>
    </citation>
    <scope>NUCLEOTIDE SEQUENCE</scope>
    <source>
        <strain evidence="1">CBS 113818</strain>
    </source>
</reference>
<organism evidence="1 2">
    <name type="scientific">Ophiobolus disseminans</name>
    <dbReference type="NCBI Taxonomy" id="1469910"/>
    <lineage>
        <taxon>Eukaryota</taxon>
        <taxon>Fungi</taxon>
        <taxon>Dikarya</taxon>
        <taxon>Ascomycota</taxon>
        <taxon>Pezizomycotina</taxon>
        <taxon>Dothideomycetes</taxon>
        <taxon>Pleosporomycetidae</taxon>
        <taxon>Pleosporales</taxon>
        <taxon>Pleosporineae</taxon>
        <taxon>Phaeosphaeriaceae</taxon>
        <taxon>Ophiobolus</taxon>
    </lineage>
</organism>
<dbReference type="Proteomes" id="UP000799424">
    <property type="component" value="Unassembled WGS sequence"/>
</dbReference>
<evidence type="ECO:0000313" key="1">
    <source>
        <dbReference type="EMBL" id="KAF2821886.1"/>
    </source>
</evidence>
<evidence type="ECO:0000313" key="2">
    <source>
        <dbReference type="Proteomes" id="UP000799424"/>
    </source>
</evidence>
<sequence>MADFLGDPKFPAKSMHANRAMRIAYVHGIFRQYSRLQLTASSDRPIAIAGLESRLHRTFNMKRGVGIFDDGPGGELFHRSILWQRGEEVDPRDFMRTDFRNRSSSVPSWSWMAYEGGIDYVDPPFASAHWLDEIILPLEWPQYGIGVSSSLYTSEELFLTATIRPLTVADSL</sequence>
<dbReference type="OrthoDB" id="4062651at2759"/>
<evidence type="ECO:0008006" key="3">
    <source>
        <dbReference type="Google" id="ProtNLM"/>
    </source>
</evidence>
<gene>
    <name evidence="1" type="ORF">CC86DRAFT_426448</name>
</gene>
<proteinExistence type="predicted"/>
<accession>A0A6A6ZLS0</accession>
<dbReference type="AlphaFoldDB" id="A0A6A6ZLS0"/>
<protein>
    <recommendedName>
        <fullName evidence="3">Heterokaryon incompatibility domain-containing protein</fullName>
    </recommendedName>
</protein>
<dbReference type="EMBL" id="MU006236">
    <property type="protein sequence ID" value="KAF2821886.1"/>
    <property type="molecule type" value="Genomic_DNA"/>
</dbReference>
<name>A0A6A6ZLS0_9PLEO</name>